<dbReference type="InterPro" id="IPR036249">
    <property type="entry name" value="Thioredoxin-like_sf"/>
</dbReference>
<dbReference type="SUPFAM" id="SSF52833">
    <property type="entry name" value="Thioredoxin-like"/>
    <property type="match status" value="2"/>
</dbReference>
<evidence type="ECO:0000313" key="3">
    <source>
        <dbReference type="Proteomes" id="UP001595444"/>
    </source>
</evidence>
<dbReference type="Proteomes" id="UP001595444">
    <property type="component" value="Unassembled WGS sequence"/>
</dbReference>
<dbReference type="PANTHER" id="PTHR42943">
    <property type="entry name" value="GLUTATHIONE S-TRANSFERASE KAPPA"/>
    <property type="match status" value="1"/>
</dbReference>
<proteinExistence type="predicted"/>
<reference evidence="3" key="1">
    <citation type="journal article" date="2019" name="Int. J. Syst. Evol. Microbiol.">
        <title>The Global Catalogue of Microorganisms (GCM) 10K type strain sequencing project: providing services to taxonomists for standard genome sequencing and annotation.</title>
        <authorList>
            <consortium name="The Broad Institute Genomics Platform"/>
            <consortium name="The Broad Institute Genome Sequencing Center for Infectious Disease"/>
            <person name="Wu L."/>
            <person name="Ma J."/>
        </authorList>
    </citation>
    <scope>NUCLEOTIDE SEQUENCE [LARGE SCALE GENOMIC DNA]</scope>
    <source>
        <strain evidence="3">KCTC 62164</strain>
    </source>
</reference>
<dbReference type="RefSeq" id="WP_194215593.1">
    <property type="nucleotide sequence ID" value="NZ_CP061205.1"/>
</dbReference>
<comment type="caution">
    <text evidence="2">The sequence shown here is derived from an EMBL/GenBank/DDBJ whole genome shotgun (WGS) entry which is preliminary data.</text>
</comment>
<protein>
    <submittedName>
        <fullName evidence="2">DsbA family protein</fullName>
    </submittedName>
</protein>
<accession>A0ABV7D988</accession>
<name>A0ABV7D988_9PROT</name>
<evidence type="ECO:0000313" key="2">
    <source>
        <dbReference type="EMBL" id="MFC3053455.1"/>
    </source>
</evidence>
<evidence type="ECO:0000259" key="1">
    <source>
        <dbReference type="Pfam" id="PF01323"/>
    </source>
</evidence>
<organism evidence="2 3">
    <name type="scientific">Kordiimonas pumila</name>
    <dbReference type="NCBI Taxonomy" id="2161677"/>
    <lineage>
        <taxon>Bacteria</taxon>
        <taxon>Pseudomonadati</taxon>
        <taxon>Pseudomonadota</taxon>
        <taxon>Alphaproteobacteria</taxon>
        <taxon>Kordiimonadales</taxon>
        <taxon>Kordiimonadaceae</taxon>
        <taxon>Kordiimonas</taxon>
    </lineage>
</organism>
<keyword evidence="3" id="KW-1185">Reference proteome</keyword>
<dbReference type="Gene3D" id="3.40.30.10">
    <property type="entry name" value="Glutaredoxin"/>
    <property type="match status" value="2"/>
</dbReference>
<gene>
    <name evidence="2" type="ORF">ACFOKA_16270</name>
</gene>
<dbReference type="EMBL" id="JBHRSL010000027">
    <property type="protein sequence ID" value="MFC3053455.1"/>
    <property type="molecule type" value="Genomic_DNA"/>
</dbReference>
<dbReference type="Pfam" id="PF01323">
    <property type="entry name" value="DSBA"/>
    <property type="match status" value="1"/>
</dbReference>
<sequence>MSFESFVQSNAAAWLTSEKRLNLNRLQTEIGRRMSRKGHEILYFHRVDDPYCQLMVQVLPDLISRFDVIVKPLVVERLPANMYPDPARYEAYSILDATRLARLYGLGFPSRAKVPDRFGVGMANRYLASIQGSPDFFAIAEEVGAALWREDIASVKRLCVAADIHDSVLAANEQLLRSLGHYASGTLIYGGEIYLGLDRMDHLERRLNRLGIGDGEVHYELGRLWRYNLEEPERSVSGKTVELFFSVRSPYSYIALHQASEFAAKTGVRIKLRPVLPMVMRGLAVPPAKARYILDDAAREARLENIPFGRIVDPLGGATNKAMAIGFALATENADFDFFKAFTKAVWAEGIDGNSEKGMATILEKIGLPSSRASTVMPLNMWQEKAERNRQQMLMYGSWGVPAFRVGTETLWGQDRLWAIMEALKQSAAG</sequence>
<dbReference type="InterPro" id="IPR001853">
    <property type="entry name" value="DSBA-like_thioredoxin_dom"/>
</dbReference>
<feature type="domain" description="DSBA-like thioredoxin" evidence="1">
    <location>
        <begin position="240"/>
        <end position="424"/>
    </location>
</feature>
<dbReference type="InterPro" id="IPR051924">
    <property type="entry name" value="GST_Kappa/NadH"/>
</dbReference>
<dbReference type="PANTHER" id="PTHR42943:SF2">
    <property type="entry name" value="GLUTATHIONE S-TRANSFERASE KAPPA 1"/>
    <property type="match status" value="1"/>
</dbReference>